<dbReference type="Proteomes" id="UP000199533">
    <property type="component" value="Unassembled WGS sequence"/>
</dbReference>
<proteinExistence type="predicted"/>
<sequence>MNKSVAIILGILLLSGCTLFPKPGKRPALYNFVDIVGSHIPEQAQQSGLETRKNGKKILVAQVIAPLWLDTQAIHYRLAYHNASQTYTYADSRWTAPPAFLLTQQIKQKIAVDTAHLVIQDSNVAKAEFELHIELEDFFQNFETLTDSHVWVRFRASLINNKHRLIAQKSFNASQSSPTANAAGAVKAFSITSDQLTDDLVRWLNDELENLQRTIVL</sequence>
<evidence type="ECO:0000259" key="1">
    <source>
        <dbReference type="Pfam" id="PF03886"/>
    </source>
</evidence>
<feature type="domain" description="ABC-type transport auxiliary lipoprotein component" evidence="1">
    <location>
        <begin position="42"/>
        <end position="200"/>
    </location>
</feature>
<protein>
    <submittedName>
        <fullName evidence="2">Cholesterol transport system auxiliary component</fullName>
    </submittedName>
</protein>
<reference evidence="3" key="1">
    <citation type="submission" date="2016-10" db="EMBL/GenBank/DDBJ databases">
        <authorList>
            <person name="Varghese N."/>
            <person name="Submissions S."/>
        </authorList>
    </citation>
    <scope>NUCLEOTIDE SEQUENCE [LARGE SCALE GENOMIC DNA]</scope>
    <source>
        <strain evidence="3">Nm69</strain>
    </source>
</reference>
<dbReference type="AlphaFoldDB" id="A0A1I4CWG2"/>
<dbReference type="PROSITE" id="PS51257">
    <property type="entry name" value="PROKAR_LIPOPROTEIN"/>
    <property type="match status" value="1"/>
</dbReference>
<organism evidence="2 3">
    <name type="scientific">Nitrosomonas aestuarii</name>
    <dbReference type="NCBI Taxonomy" id="52441"/>
    <lineage>
        <taxon>Bacteria</taxon>
        <taxon>Pseudomonadati</taxon>
        <taxon>Pseudomonadota</taxon>
        <taxon>Betaproteobacteria</taxon>
        <taxon>Nitrosomonadales</taxon>
        <taxon>Nitrosomonadaceae</taxon>
        <taxon>Nitrosomonas</taxon>
    </lineage>
</organism>
<name>A0A1I4CWG2_9PROT</name>
<dbReference type="RefSeq" id="WP_090700290.1">
    <property type="nucleotide sequence ID" value="NZ_FOSP01000017.1"/>
</dbReference>
<evidence type="ECO:0000313" key="2">
    <source>
        <dbReference type="EMBL" id="SFK84689.1"/>
    </source>
</evidence>
<dbReference type="InterPro" id="IPR005586">
    <property type="entry name" value="ABC_trans_aux"/>
</dbReference>
<accession>A0A1I4CWG2</accession>
<dbReference type="Gene3D" id="3.40.50.10610">
    <property type="entry name" value="ABC-type transport auxiliary lipoprotein component"/>
    <property type="match status" value="1"/>
</dbReference>
<dbReference type="OrthoDB" id="5568302at2"/>
<gene>
    <name evidence="2" type="ORF">SAMN05216302_101755</name>
</gene>
<evidence type="ECO:0000313" key="3">
    <source>
        <dbReference type="Proteomes" id="UP000199533"/>
    </source>
</evidence>
<keyword evidence="3" id="KW-1185">Reference proteome</keyword>
<dbReference type="Pfam" id="PF03886">
    <property type="entry name" value="ABC_trans_aux"/>
    <property type="match status" value="1"/>
</dbReference>
<dbReference type="STRING" id="52441.SAMN05216302_101755"/>
<dbReference type="SUPFAM" id="SSF159594">
    <property type="entry name" value="XCC0632-like"/>
    <property type="match status" value="1"/>
</dbReference>
<dbReference type="EMBL" id="FOSP01000017">
    <property type="protein sequence ID" value="SFK84689.1"/>
    <property type="molecule type" value="Genomic_DNA"/>
</dbReference>